<feature type="region of interest" description="Disordered" evidence="1">
    <location>
        <begin position="44"/>
        <end position="98"/>
    </location>
</feature>
<feature type="domain" description="NERD" evidence="2">
    <location>
        <begin position="125"/>
        <end position="243"/>
    </location>
</feature>
<keyword evidence="4" id="KW-1185">Reference proteome</keyword>
<accession>A0ABX7PMA8</accession>
<dbReference type="EMBL" id="CP022295">
    <property type="protein sequence ID" value="QSR26953.1"/>
    <property type="molecule type" value="Genomic_DNA"/>
</dbReference>
<proteinExistence type="predicted"/>
<protein>
    <submittedName>
        <fullName evidence="3">NERD domain protein</fullName>
    </submittedName>
</protein>
<sequence>MRLRYAGTCRVCGASLEARSDAIYERATKTIRCLGCAAPESAGDDRAAEATHGPGPSPAETALPGRQDAERSVAVDAGTAGASARREHQRRRAKREERIRARHPKLGGLILALSDDPQSTTAWHTGALGEERLGRRLDELASPTLRVLHDRRIPGSRANIDHLAVTPTGVYVIDAKRYVDKRPSLRVEGGILRPRVERLLVGGRDQTKLVDGVLKQVDLIRSLVDDDLPVTGVLCFFEADWPRVGGSFTIRGVDVLWPKRLYPRLTAGGPHESRVAEVHARLAEALPPA</sequence>
<dbReference type="Proteomes" id="UP000662818">
    <property type="component" value="Chromosome"/>
</dbReference>
<dbReference type="Pfam" id="PF08378">
    <property type="entry name" value="NERD"/>
    <property type="match status" value="1"/>
</dbReference>
<organism evidence="3 4">
    <name type="scientific">Nocardioides aromaticivorans</name>
    <dbReference type="NCBI Taxonomy" id="200618"/>
    <lineage>
        <taxon>Bacteria</taxon>
        <taxon>Bacillati</taxon>
        <taxon>Actinomycetota</taxon>
        <taxon>Actinomycetes</taxon>
        <taxon>Propionibacteriales</taxon>
        <taxon>Nocardioidaceae</taxon>
        <taxon>Nocardioides</taxon>
    </lineage>
</organism>
<name>A0ABX7PMA8_9ACTN</name>
<dbReference type="PROSITE" id="PS50965">
    <property type="entry name" value="NERD"/>
    <property type="match status" value="1"/>
</dbReference>
<reference evidence="3 4" key="1">
    <citation type="submission" date="2017-06" db="EMBL/GenBank/DDBJ databases">
        <title>Complete Genome Sequence of the Soil Carbazole-Degrading Bacterium Nocardioides aromaticivorans IC177.</title>
        <authorList>
            <person name="Vejarano F."/>
            <person name="Suzuki-Minakuchi C."/>
            <person name="Ohtsubo Y."/>
            <person name="Tsuda M."/>
            <person name="Okada K."/>
            <person name="Nojiri H."/>
        </authorList>
    </citation>
    <scope>NUCLEOTIDE SEQUENCE [LARGE SCALE GENOMIC DNA]</scope>
    <source>
        <strain evidence="3 4">IC177</strain>
    </source>
</reference>
<evidence type="ECO:0000313" key="3">
    <source>
        <dbReference type="EMBL" id="QSR26953.1"/>
    </source>
</evidence>
<dbReference type="InterPro" id="IPR011528">
    <property type="entry name" value="NERD"/>
</dbReference>
<evidence type="ECO:0000313" key="4">
    <source>
        <dbReference type="Proteomes" id="UP000662818"/>
    </source>
</evidence>
<gene>
    <name evidence="3" type="ORF">CFH99_15085</name>
</gene>
<evidence type="ECO:0000259" key="2">
    <source>
        <dbReference type="PROSITE" id="PS50965"/>
    </source>
</evidence>
<evidence type="ECO:0000256" key="1">
    <source>
        <dbReference type="SAM" id="MobiDB-lite"/>
    </source>
</evidence>